<evidence type="ECO:0000256" key="1">
    <source>
        <dbReference type="SAM" id="MobiDB-lite"/>
    </source>
</evidence>
<comment type="caution">
    <text evidence="2">The sequence shown here is derived from an EMBL/GenBank/DDBJ whole genome shotgun (WGS) entry which is preliminary data.</text>
</comment>
<dbReference type="EMBL" id="JACVVK020000158">
    <property type="protein sequence ID" value="KAK7487877.1"/>
    <property type="molecule type" value="Genomic_DNA"/>
</dbReference>
<evidence type="ECO:0000313" key="2">
    <source>
        <dbReference type="EMBL" id="KAK7487877.1"/>
    </source>
</evidence>
<keyword evidence="3" id="KW-1185">Reference proteome</keyword>
<feature type="non-terminal residue" evidence="2">
    <location>
        <position position="1"/>
    </location>
</feature>
<evidence type="ECO:0000313" key="3">
    <source>
        <dbReference type="Proteomes" id="UP001519460"/>
    </source>
</evidence>
<protein>
    <submittedName>
        <fullName evidence="2">Uncharacterized protein</fullName>
    </submittedName>
</protein>
<feature type="compositionally biased region" description="Basic and acidic residues" evidence="1">
    <location>
        <begin position="34"/>
        <end position="52"/>
    </location>
</feature>
<accession>A0ABD0KL89</accession>
<gene>
    <name evidence="2" type="ORF">BaRGS_00020924</name>
</gene>
<dbReference type="Proteomes" id="UP001519460">
    <property type="component" value="Unassembled WGS sequence"/>
</dbReference>
<reference evidence="2 3" key="1">
    <citation type="journal article" date="2023" name="Sci. Data">
        <title>Genome assembly of the Korean intertidal mud-creeper Batillaria attramentaria.</title>
        <authorList>
            <person name="Patra A.K."/>
            <person name="Ho P.T."/>
            <person name="Jun S."/>
            <person name="Lee S.J."/>
            <person name="Kim Y."/>
            <person name="Won Y.J."/>
        </authorList>
    </citation>
    <scope>NUCLEOTIDE SEQUENCE [LARGE SCALE GENOMIC DNA]</scope>
    <source>
        <strain evidence="2">Wonlab-2016</strain>
    </source>
</reference>
<sequence>HQPTIFFAPRHIRARLPSRSDPAATFVVASPTSEHQHPIKHAAREAEKEKQRSSALQPRELIFNAG</sequence>
<proteinExistence type="predicted"/>
<name>A0ABD0KL89_9CAEN</name>
<feature type="region of interest" description="Disordered" evidence="1">
    <location>
        <begin position="30"/>
        <end position="66"/>
    </location>
</feature>
<dbReference type="AlphaFoldDB" id="A0ABD0KL89"/>
<organism evidence="2 3">
    <name type="scientific">Batillaria attramentaria</name>
    <dbReference type="NCBI Taxonomy" id="370345"/>
    <lineage>
        <taxon>Eukaryota</taxon>
        <taxon>Metazoa</taxon>
        <taxon>Spiralia</taxon>
        <taxon>Lophotrochozoa</taxon>
        <taxon>Mollusca</taxon>
        <taxon>Gastropoda</taxon>
        <taxon>Caenogastropoda</taxon>
        <taxon>Sorbeoconcha</taxon>
        <taxon>Cerithioidea</taxon>
        <taxon>Batillariidae</taxon>
        <taxon>Batillaria</taxon>
    </lineage>
</organism>